<keyword evidence="3 10" id="KW-0285">Flavoprotein</keyword>
<dbReference type="EMBL" id="WNME01000020">
    <property type="protein sequence ID" value="MUB65984.1"/>
    <property type="molecule type" value="Genomic_DNA"/>
</dbReference>
<feature type="binding site" evidence="11">
    <location>
        <position position="298"/>
    </location>
    <ligand>
        <name>Mg(2+)</name>
        <dbReference type="ChEBI" id="CHEBI:18420"/>
    </ligand>
</feature>
<evidence type="ECO:0000256" key="4">
    <source>
        <dbReference type="ARBA" id="ARBA00022679"/>
    </source>
</evidence>
<evidence type="ECO:0000256" key="1">
    <source>
        <dbReference type="ARBA" id="ARBA00011955"/>
    </source>
</evidence>
<dbReference type="GO" id="GO:0046872">
    <property type="term" value="F:metal ion binding"/>
    <property type="evidence" value="ECO:0007669"/>
    <property type="project" value="UniProtKB-UniRule"/>
</dbReference>
<evidence type="ECO:0000256" key="6">
    <source>
        <dbReference type="ARBA" id="ARBA00022827"/>
    </source>
</evidence>
<reference evidence="12 13" key="1">
    <citation type="submission" date="2019-09" db="EMBL/GenBank/DDBJ databases">
        <title>Draft genome sequencing of Hungatella hathewayi 123Y-2.</title>
        <authorList>
            <person name="Lv Q."/>
            <person name="Li S."/>
        </authorList>
    </citation>
    <scope>NUCLEOTIDE SEQUENCE [LARGE SCALE GENOMIC DNA]</scope>
    <source>
        <strain evidence="12 13">123Y-2</strain>
    </source>
</reference>
<feature type="binding site" evidence="11">
    <location>
        <position position="294"/>
    </location>
    <ligand>
        <name>Mg(2+)</name>
        <dbReference type="ChEBI" id="CHEBI:18420"/>
    </ligand>
</feature>
<keyword evidence="5 10" id="KW-0479">Metal-binding</keyword>
<dbReference type="AlphaFoldDB" id="A0AAW9WLJ8"/>
<comment type="catalytic activity">
    <reaction evidence="9 10">
        <text>L-threonyl-[protein] + FAD = FMN-L-threonyl-[protein] + AMP + H(+)</text>
        <dbReference type="Rhea" id="RHEA:36847"/>
        <dbReference type="Rhea" id="RHEA-COMP:11060"/>
        <dbReference type="Rhea" id="RHEA-COMP:11061"/>
        <dbReference type="ChEBI" id="CHEBI:15378"/>
        <dbReference type="ChEBI" id="CHEBI:30013"/>
        <dbReference type="ChEBI" id="CHEBI:57692"/>
        <dbReference type="ChEBI" id="CHEBI:74257"/>
        <dbReference type="ChEBI" id="CHEBI:456215"/>
        <dbReference type="EC" id="2.7.1.180"/>
    </reaction>
</comment>
<dbReference type="PANTHER" id="PTHR30040">
    <property type="entry name" value="THIAMINE BIOSYNTHESIS LIPOPROTEIN APBE"/>
    <property type="match status" value="1"/>
</dbReference>
<evidence type="ECO:0000256" key="9">
    <source>
        <dbReference type="ARBA" id="ARBA00048540"/>
    </source>
</evidence>
<evidence type="ECO:0000313" key="12">
    <source>
        <dbReference type="EMBL" id="MUB65984.1"/>
    </source>
</evidence>
<dbReference type="SUPFAM" id="SSF143631">
    <property type="entry name" value="ApbE-like"/>
    <property type="match status" value="1"/>
</dbReference>
<dbReference type="PANTHER" id="PTHR30040:SF2">
    <property type="entry name" value="FAD:PROTEIN FMN TRANSFERASE"/>
    <property type="match status" value="1"/>
</dbReference>
<evidence type="ECO:0000256" key="11">
    <source>
        <dbReference type="PIRSR" id="PIRSR006268-2"/>
    </source>
</evidence>
<dbReference type="GO" id="GO:0016740">
    <property type="term" value="F:transferase activity"/>
    <property type="evidence" value="ECO:0007669"/>
    <property type="project" value="UniProtKB-UniRule"/>
</dbReference>
<organism evidence="12 13">
    <name type="scientific">Hungatella hathewayi</name>
    <dbReference type="NCBI Taxonomy" id="154046"/>
    <lineage>
        <taxon>Bacteria</taxon>
        <taxon>Bacillati</taxon>
        <taxon>Bacillota</taxon>
        <taxon>Clostridia</taxon>
        <taxon>Lachnospirales</taxon>
        <taxon>Lachnospiraceae</taxon>
        <taxon>Hungatella</taxon>
    </lineage>
</organism>
<evidence type="ECO:0000256" key="8">
    <source>
        <dbReference type="ARBA" id="ARBA00031306"/>
    </source>
</evidence>
<comment type="similarity">
    <text evidence="10">Belongs to the ApbE family.</text>
</comment>
<keyword evidence="4 10" id="KW-0808">Transferase</keyword>
<protein>
    <recommendedName>
        <fullName evidence="2 10">FAD:protein FMN transferase</fullName>
        <ecNumber evidence="1 10">2.7.1.180</ecNumber>
    </recommendedName>
    <alternativeName>
        <fullName evidence="8 10">Flavin transferase</fullName>
    </alternativeName>
</protein>
<comment type="cofactor">
    <cofactor evidence="11">
        <name>Mg(2+)</name>
        <dbReference type="ChEBI" id="CHEBI:18420"/>
    </cofactor>
    <cofactor evidence="11">
        <name>Mn(2+)</name>
        <dbReference type="ChEBI" id="CHEBI:29035"/>
    </cofactor>
    <text evidence="11">Magnesium. Can also use manganese.</text>
</comment>
<feature type="binding site" evidence="11">
    <location>
        <position position="181"/>
    </location>
    <ligand>
        <name>Mg(2+)</name>
        <dbReference type="ChEBI" id="CHEBI:18420"/>
    </ligand>
</feature>
<dbReference type="InterPro" id="IPR024932">
    <property type="entry name" value="ApbE"/>
</dbReference>
<keyword evidence="7 10" id="KW-0460">Magnesium</keyword>
<accession>A0AAW9WLJ8</accession>
<gene>
    <name evidence="12" type="ORF">GNE07_23465</name>
</gene>
<evidence type="ECO:0000256" key="10">
    <source>
        <dbReference type="PIRNR" id="PIRNR006268"/>
    </source>
</evidence>
<dbReference type="Proteomes" id="UP000434223">
    <property type="component" value="Unassembled WGS sequence"/>
</dbReference>
<keyword evidence="6 10" id="KW-0274">FAD</keyword>
<name>A0AAW9WLJ8_9FIRM</name>
<evidence type="ECO:0000256" key="2">
    <source>
        <dbReference type="ARBA" id="ARBA00016337"/>
    </source>
</evidence>
<evidence type="ECO:0000256" key="7">
    <source>
        <dbReference type="ARBA" id="ARBA00022842"/>
    </source>
</evidence>
<evidence type="ECO:0000256" key="3">
    <source>
        <dbReference type="ARBA" id="ARBA00022630"/>
    </source>
</evidence>
<comment type="caution">
    <text evidence="12">The sequence shown here is derived from an EMBL/GenBank/DDBJ whole genome shotgun (WGS) entry which is preliminary data.</text>
</comment>
<dbReference type="EC" id="2.7.1.180" evidence="1 10"/>
<dbReference type="PIRSF" id="PIRSF006268">
    <property type="entry name" value="ApbE"/>
    <property type="match status" value="1"/>
</dbReference>
<evidence type="ECO:0000313" key="13">
    <source>
        <dbReference type="Proteomes" id="UP000434223"/>
    </source>
</evidence>
<proteinExistence type="inferred from homology"/>
<dbReference type="Gene3D" id="3.10.520.10">
    <property type="entry name" value="ApbE-like domains"/>
    <property type="match status" value="1"/>
</dbReference>
<dbReference type="Pfam" id="PF02424">
    <property type="entry name" value="ApbE"/>
    <property type="match status" value="1"/>
</dbReference>
<sequence>MAMTTMPIFLKSSGKISECRLTNTERKGKKVRGIMEEIKFIAYESFCTIKIEDNIRDIREILMQCRKMAYNVQDTLNMYDCNSELFVLCKNYIPGRACKISDLLESFIRINLEVSRMTGGIFDFTVGRLKKNWNFITDTPEIPSDKTISVALNTIGYHNVHLDKNHKVIFDIPDILLDPGASGKGMALDLVTDYLRLKGVKHAMLDFGGQLSVIGGKKTGEPWKVGIRDPLNPSLIYEVKEVMDRSIATSSWYEHYFEKEGRIYSHVLDPVSGKPIVSNVKSATVIGESAAWADILSTVFVLLGKEKGVHFMEKISAEKGLDLSWSFC</sequence>
<dbReference type="InterPro" id="IPR003374">
    <property type="entry name" value="ApbE-like_sf"/>
</dbReference>
<evidence type="ECO:0000256" key="5">
    <source>
        <dbReference type="ARBA" id="ARBA00022723"/>
    </source>
</evidence>